<dbReference type="EC" id="4.2.1.113" evidence="5 6"/>
<dbReference type="OrthoDB" id="9774531at2"/>
<dbReference type="PANTHER" id="PTHR48073:SF5">
    <property type="entry name" value="O-SUCCINYLBENZOATE SYNTHASE"/>
    <property type="match status" value="1"/>
</dbReference>
<dbReference type="Pfam" id="PF13378">
    <property type="entry name" value="MR_MLE_C"/>
    <property type="match status" value="1"/>
</dbReference>
<dbReference type="SFLD" id="SFLDF00009">
    <property type="entry name" value="o-succinylbenzoate_synthase"/>
    <property type="match status" value="1"/>
</dbReference>
<evidence type="ECO:0000256" key="6">
    <source>
        <dbReference type="NCBIfam" id="TIGR01928"/>
    </source>
</evidence>
<dbReference type="Gene3D" id="3.20.20.120">
    <property type="entry name" value="Enolase-like C-terminal domain"/>
    <property type="match status" value="1"/>
</dbReference>
<dbReference type="NCBIfam" id="TIGR01928">
    <property type="entry name" value="menC_lowGC_arch"/>
    <property type="match status" value="1"/>
</dbReference>
<accession>A0A372JMW9</accession>
<dbReference type="EMBL" id="QURH01000216">
    <property type="protein sequence ID" value="RFU41355.1"/>
    <property type="molecule type" value="Genomic_DNA"/>
</dbReference>
<dbReference type="GO" id="GO:0009234">
    <property type="term" value="P:menaquinone biosynthetic process"/>
    <property type="evidence" value="ECO:0007669"/>
    <property type="project" value="UniProtKB-UniRule"/>
</dbReference>
<feature type="domain" description="Mandelate racemase/muconate lactonizing enzyme C-terminal" evidence="7">
    <location>
        <begin position="142"/>
        <end position="235"/>
    </location>
</feature>
<evidence type="ECO:0000259" key="7">
    <source>
        <dbReference type="SMART" id="SM00922"/>
    </source>
</evidence>
<dbReference type="UniPathway" id="UPA01057">
    <property type="reaction ID" value="UER00165"/>
</dbReference>
<dbReference type="SUPFAM" id="SSF51604">
    <property type="entry name" value="Enolase C-terminal domain-like"/>
    <property type="match status" value="1"/>
</dbReference>
<dbReference type="SMART" id="SM00922">
    <property type="entry name" value="MR_MLE"/>
    <property type="match status" value="1"/>
</dbReference>
<keyword evidence="9" id="KW-1185">Reference proteome</keyword>
<dbReference type="GO" id="GO:0046872">
    <property type="term" value="F:metal ion binding"/>
    <property type="evidence" value="ECO:0007669"/>
    <property type="project" value="UniProtKB-KW"/>
</dbReference>
<keyword evidence="3" id="KW-0460">Magnesium</keyword>
<comment type="cofactor">
    <cofactor evidence="1">
        <name>a divalent metal cation</name>
        <dbReference type="ChEBI" id="CHEBI:60240"/>
    </cofactor>
</comment>
<dbReference type="AlphaFoldDB" id="A0A372JMW9"/>
<dbReference type="InterPro" id="IPR036849">
    <property type="entry name" value="Enolase-like_C_sf"/>
</dbReference>
<evidence type="ECO:0000313" key="8">
    <source>
        <dbReference type="EMBL" id="RFU41355.1"/>
    </source>
</evidence>
<organism evidence="8 9">
    <name type="scientific">Actinomadura logoneensis</name>
    <dbReference type="NCBI Taxonomy" id="2293572"/>
    <lineage>
        <taxon>Bacteria</taxon>
        <taxon>Bacillati</taxon>
        <taxon>Actinomycetota</taxon>
        <taxon>Actinomycetes</taxon>
        <taxon>Streptosporangiales</taxon>
        <taxon>Thermomonosporaceae</taxon>
        <taxon>Actinomadura</taxon>
    </lineage>
</organism>
<evidence type="ECO:0000256" key="2">
    <source>
        <dbReference type="ARBA" id="ARBA00022723"/>
    </source>
</evidence>
<dbReference type="Pfam" id="PF02746">
    <property type="entry name" value="MR_MLE_N"/>
    <property type="match status" value="1"/>
</dbReference>
<dbReference type="CDD" id="cd03317">
    <property type="entry name" value="NAAAR"/>
    <property type="match status" value="1"/>
</dbReference>
<dbReference type="SFLD" id="SFLDS00001">
    <property type="entry name" value="Enolase"/>
    <property type="match status" value="1"/>
</dbReference>
<dbReference type="InterPro" id="IPR010197">
    <property type="entry name" value="OSBS/NAAAR"/>
</dbReference>
<evidence type="ECO:0000256" key="1">
    <source>
        <dbReference type="ARBA" id="ARBA00001968"/>
    </source>
</evidence>
<dbReference type="InterPro" id="IPR029065">
    <property type="entry name" value="Enolase_C-like"/>
</dbReference>
<dbReference type="InterPro" id="IPR013342">
    <property type="entry name" value="Mandelate_racemase_C"/>
</dbReference>
<dbReference type="Proteomes" id="UP000261811">
    <property type="component" value="Unassembled WGS sequence"/>
</dbReference>
<dbReference type="SUPFAM" id="SSF54826">
    <property type="entry name" value="Enolase N-terminal domain-like"/>
    <property type="match status" value="1"/>
</dbReference>
<dbReference type="Gene3D" id="3.30.390.10">
    <property type="entry name" value="Enolase-like, N-terminal domain"/>
    <property type="match status" value="1"/>
</dbReference>
<dbReference type="RefSeq" id="WP_117357611.1">
    <property type="nucleotide sequence ID" value="NZ_QURH01000216.1"/>
</dbReference>
<evidence type="ECO:0000256" key="4">
    <source>
        <dbReference type="ARBA" id="ARBA00023239"/>
    </source>
</evidence>
<dbReference type="SFLD" id="SFLDG00180">
    <property type="entry name" value="muconate_cycloisomerase"/>
    <property type="match status" value="1"/>
</dbReference>
<dbReference type="UniPathway" id="UPA00079"/>
<gene>
    <name evidence="8" type="primary">menC</name>
    <name evidence="8" type="ORF">DZF91_12325</name>
</gene>
<dbReference type="GO" id="GO:0016854">
    <property type="term" value="F:racemase and epimerase activity"/>
    <property type="evidence" value="ECO:0007669"/>
    <property type="project" value="UniProtKB-ARBA"/>
</dbReference>
<dbReference type="InterPro" id="IPR013341">
    <property type="entry name" value="Mandelate_racemase_N_dom"/>
</dbReference>
<proteinExistence type="predicted"/>
<evidence type="ECO:0000256" key="3">
    <source>
        <dbReference type="ARBA" id="ARBA00022842"/>
    </source>
</evidence>
<dbReference type="GO" id="GO:0043748">
    <property type="term" value="F:O-succinylbenzoate synthase activity"/>
    <property type="evidence" value="ECO:0007669"/>
    <property type="project" value="UniProtKB-EC"/>
</dbReference>
<evidence type="ECO:0000256" key="5">
    <source>
        <dbReference type="ARBA" id="ARBA00029491"/>
    </source>
</evidence>
<name>A0A372JMW9_9ACTN</name>
<reference evidence="8 9" key="1">
    <citation type="submission" date="2018-08" db="EMBL/GenBank/DDBJ databases">
        <title>Actinomadura jelena sp. nov., a novel Actinomycete isolated from soil in Chad.</title>
        <authorList>
            <person name="Shi L."/>
        </authorList>
    </citation>
    <scope>NUCLEOTIDE SEQUENCE [LARGE SCALE GENOMIC DNA]</scope>
    <source>
        <strain evidence="8 9">NEAU-G17</strain>
    </source>
</reference>
<evidence type="ECO:0000313" key="9">
    <source>
        <dbReference type="Proteomes" id="UP000261811"/>
    </source>
</evidence>
<protein>
    <recommendedName>
        <fullName evidence="5 6">o-succinylbenzoate synthase</fullName>
        <ecNumber evidence="5 6">4.2.1.113</ecNumber>
    </recommendedName>
</protein>
<dbReference type="InterPro" id="IPR029017">
    <property type="entry name" value="Enolase-like_N"/>
</dbReference>
<keyword evidence="2" id="KW-0479">Metal-binding</keyword>
<keyword evidence="4 8" id="KW-0456">Lyase</keyword>
<dbReference type="PANTHER" id="PTHR48073">
    <property type="entry name" value="O-SUCCINYLBENZOATE SYNTHASE-RELATED"/>
    <property type="match status" value="1"/>
</dbReference>
<sequence length="372" mass="39569">MKLAGVELRRIAMPLVSPFRTSFGTQDSRELLLVRVETGEGEGYGECVTMEDPVYSSEYTDAAADVLRGHLIPALAARRDLDPWRVAPALAHIKGHRMAKAALEAAVLDAWLRARSVSYGAWLGATADRVPAGVSVGIMDSIPALLDAVEGYLAEGYRRIKLKIEPGWDIEPVAAVRERFGDGVPLQVDANTAYTVGDAAHLARLDEFGLLLIEQPLDEEDLRGHARLAATVRTPICLDESIVSARAAADAIALGACSIVNIKPGRVGGYLEARRIHDVCAAHGVPVWCGGMLETGIGRAANVALAALPGFTLPGDTSASGRYYRTDITEPFVLEDGHLRVPTGPGIGVDPDPDRLAEVTVSTEWVTAGVPA</sequence>
<comment type="caution">
    <text evidence="8">The sequence shown here is derived from an EMBL/GenBank/DDBJ whole genome shotgun (WGS) entry which is preliminary data.</text>
</comment>